<feature type="domain" description="Response regulatory" evidence="14">
    <location>
        <begin position="3"/>
        <end position="116"/>
    </location>
</feature>
<comment type="function">
    <text evidence="10">Member of the two-component regulatory system HssS/HssR involved in intracellular heme homeostasis and tempering of staphylococcal virulence. Phosphorylated HssR binds to a direct repeat sequence within hrtAB promoter and activates the expression of hrtAB, an efflux pump, in response to extracellular heme, hemin, hemoglobin or blood.</text>
</comment>
<dbReference type="InterPro" id="IPR039420">
    <property type="entry name" value="WalR-like"/>
</dbReference>
<proteinExistence type="predicted"/>
<keyword evidence="17" id="KW-1185">Reference proteome</keyword>
<dbReference type="InterPro" id="IPR001867">
    <property type="entry name" value="OmpR/PhoB-type_DNA-bd"/>
</dbReference>
<comment type="caution">
    <text evidence="16">The sequence shown here is derived from an EMBL/GenBank/DDBJ whole genome shotgun (WGS) entry which is preliminary data.</text>
</comment>
<keyword evidence="9" id="KW-0804">Transcription</keyword>
<dbReference type="PANTHER" id="PTHR48111:SF49">
    <property type="entry name" value="HEME RESPONSE REGULATOR HSSR"/>
    <property type="match status" value="1"/>
</dbReference>
<dbReference type="Gene3D" id="3.40.50.2300">
    <property type="match status" value="1"/>
</dbReference>
<evidence type="ECO:0000256" key="12">
    <source>
        <dbReference type="PROSITE-ProRule" id="PRU00169"/>
    </source>
</evidence>
<evidence type="ECO:0000256" key="7">
    <source>
        <dbReference type="ARBA" id="ARBA00023125"/>
    </source>
</evidence>
<sequence length="224" mass="26090">MIRILVAEDDPHIQRLMKVYLEPEGFQILQAFDGEEALDVIENNQIDLVILDIMMPKVDGFDVCQEIRRFSTVPILMVTAKGESNDKVNGFQSGTDDYIVKPFDPVELVLRVKALLRRYRIAYSSIITIGHLKLDEQKQTVEIDGQIIMLPPKEFQLFFKLASYPGNIFTRSQLIEQIWGIDYEGDERTVDVHIKRIRQRFEKWTNQFQILTVRGLGYQLEVKK</sequence>
<dbReference type="SUPFAM" id="SSF52172">
    <property type="entry name" value="CheY-like"/>
    <property type="match status" value="1"/>
</dbReference>
<evidence type="ECO:0000256" key="9">
    <source>
        <dbReference type="ARBA" id="ARBA00023163"/>
    </source>
</evidence>
<name>A0ABS2R1P0_9BACI</name>
<dbReference type="PROSITE" id="PS50110">
    <property type="entry name" value="RESPONSE_REGULATORY"/>
    <property type="match status" value="1"/>
</dbReference>
<dbReference type="CDD" id="cd00383">
    <property type="entry name" value="trans_reg_C"/>
    <property type="match status" value="1"/>
</dbReference>
<evidence type="ECO:0000313" key="17">
    <source>
        <dbReference type="Proteomes" id="UP000823485"/>
    </source>
</evidence>
<dbReference type="Pfam" id="PF00486">
    <property type="entry name" value="Trans_reg_C"/>
    <property type="match status" value="1"/>
</dbReference>
<keyword evidence="4" id="KW-0902">Two-component regulatory system</keyword>
<dbReference type="InterPro" id="IPR001789">
    <property type="entry name" value="Sig_transdc_resp-reg_receiver"/>
</dbReference>
<evidence type="ECO:0000313" key="16">
    <source>
        <dbReference type="EMBL" id="MBM7713560.1"/>
    </source>
</evidence>
<keyword evidence="6" id="KW-0843">Virulence</keyword>
<dbReference type="EMBL" id="JAFBFH010000002">
    <property type="protein sequence ID" value="MBM7713560.1"/>
    <property type="molecule type" value="Genomic_DNA"/>
</dbReference>
<keyword evidence="3 12" id="KW-0597">Phosphoprotein</keyword>
<evidence type="ECO:0000256" key="8">
    <source>
        <dbReference type="ARBA" id="ARBA00023159"/>
    </source>
</evidence>
<evidence type="ECO:0000256" key="4">
    <source>
        <dbReference type="ARBA" id="ARBA00023012"/>
    </source>
</evidence>
<dbReference type="SMART" id="SM00448">
    <property type="entry name" value="REC"/>
    <property type="match status" value="1"/>
</dbReference>
<dbReference type="GO" id="GO:0003677">
    <property type="term" value="F:DNA binding"/>
    <property type="evidence" value="ECO:0007669"/>
    <property type="project" value="UniProtKB-KW"/>
</dbReference>
<dbReference type="Proteomes" id="UP000823485">
    <property type="component" value="Unassembled WGS sequence"/>
</dbReference>
<feature type="modified residue" description="4-aspartylphosphate" evidence="12">
    <location>
        <position position="52"/>
    </location>
</feature>
<keyword evidence="8" id="KW-0010">Activator</keyword>
<evidence type="ECO:0000256" key="10">
    <source>
        <dbReference type="ARBA" id="ARBA00037471"/>
    </source>
</evidence>
<protein>
    <recommendedName>
        <fullName evidence="11">Heme response regulator HssR</fullName>
    </recommendedName>
</protein>
<dbReference type="SMART" id="SM00862">
    <property type="entry name" value="Trans_reg_C"/>
    <property type="match status" value="1"/>
</dbReference>
<comment type="subcellular location">
    <subcellularLocation>
        <location evidence="1">Cytoplasm</location>
    </subcellularLocation>
</comment>
<accession>A0ABS2R1P0</accession>
<keyword evidence="7 13" id="KW-0238">DNA-binding</keyword>
<evidence type="ECO:0000256" key="2">
    <source>
        <dbReference type="ARBA" id="ARBA00022490"/>
    </source>
</evidence>
<dbReference type="Gene3D" id="6.10.250.690">
    <property type="match status" value="1"/>
</dbReference>
<evidence type="ECO:0000256" key="5">
    <source>
        <dbReference type="ARBA" id="ARBA00023015"/>
    </source>
</evidence>
<dbReference type="Gene3D" id="1.10.10.10">
    <property type="entry name" value="Winged helix-like DNA-binding domain superfamily/Winged helix DNA-binding domain"/>
    <property type="match status" value="1"/>
</dbReference>
<reference evidence="16 17" key="1">
    <citation type="submission" date="2021-01" db="EMBL/GenBank/DDBJ databases">
        <title>Genomic Encyclopedia of Type Strains, Phase IV (KMG-IV): sequencing the most valuable type-strain genomes for metagenomic binning, comparative biology and taxonomic classification.</title>
        <authorList>
            <person name="Goeker M."/>
        </authorList>
    </citation>
    <scope>NUCLEOTIDE SEQUENCE [LARGE SCALE GENOMIC DNA]</scope>
    <source>
        <strain evidence="16 17">DSM 105453</strain>
    </source>
</reference>
<evidence type="ECO:0000256" key="3">
    <source>
        <dbReference type="ARBA" id="ARBA00022553"/>
    </source>
</evidence>
<feature type="DNA-binding region" description="OmpR/PhoB-type" evidence="13">
    <location>
        <begin position="124"/>
        <end position="222"/>
    </location>
</feature>
<dbReference type="RefSeq" id="WP_205178469.1">
    <property type="nucleotide sequence ID" value="NZ_JAFBFH010000002.1"/>
</dbReference>
<dbReference type="PANTHER" id="PTHR48111">
    <property type="entry name" value="REGULATOR OF RPOS"/>
    <property type="match status" value="1"/>
</dbReference>
<keyword evidence="2" id="KW-0963">Cytoplasm</keyword>
<dbReference type="CDD" id="cd17574">
    <property type="entry name" value="REC_OmpR"/>
    <property type="match status" value="1"/>
</dbReference>
<dbReference type="InterPro" id="IPR011006">
    <property type="entry name" value="CheY-like_superfamily"/>
</dbReference>
<evidence type="ECO:0000259" key="15">
    <source>
        <dbReference type="PROSITE" id="PS51755"/>
    </source>
</evidence>
<evidence type="ECO:0000256" key="6">
    <source>
        <dbReference type="ARBA" id="ARBA00023026"/>
    </source>
</evidence>
<evidence type="ECO:0000256" key="13">
    <source>
        <dbReference type="PROSITE-ProRule" id="PRU01091"/>
    </source>
</evidence>
<feature type="domain" description="OmpR/PhoB-type" evidence="15">
    <location>
        <begin position="124"/>
        <end position="222"/>
    </location>
</feature>
<dbReference type="PROSITE" id="PS51755">
    <property type="entry name" value="OMPR_PHOB"/>
    <property type="match status" value="1"/>
</dbReference>
<dbReference type="Pfam" id="PF00072">
    <property type="entry name" value="Response_reg"/>
    <property type="match status" value="1"/>
</dbReference>
<dbReference type="InterPro" id="IPR036388">
    <property type="entry name" value="WH-like_DNA-bd_sf"/>
</dbReference>
<gene>
    <name evidence="16" type="ORF">JOC94_000528</name>
</gene>
<organism evidence="16 17">
    <name type="scientific">Siminovitchia thermophila</name>
    <dbReference type="NCBI Taxonomy" id="1245522"/>
    <lineage>
        <taxon>Bacteria</taxon>
        <taxon>Bacillati</taxon>
        <taxon>Bacillota</taxon>
        <taxon>Bacilli</taxon>
        <taxon>Bacillales</taxon>
        <taxon>Bacillaceae</taxon>
        <taxon>Siminovitchia</taxon>
    </lineage>
</organism>
<keyword evidence="5" id="KW-0805">Transcription regulation</keyword>
<evidence type="ECO:0000256" key="1">
    <source>
        <dbReference type="ARBA" id="ARBA00004496"/>
    </source>
</evidence>
<evidence type="ECO:0000256" key="11">
    <source>
        <dbReference type="ARBA" id="ARBA00039976"/>
    </source>
</evidence>
<evidence type="ECO:0000259" key="14">
    <source>
        <dbReference type="PROSITE" id="PS50110"/>
    </source>
</evidence>